<proteinExistence type="predicted"/>
<feature type="transmembrane region" description="Helical" evidence="1">
    <location>
        <begin position="105"/>
        <end position="126"/>
    </location>
</feature>
<name>A0ABD5CUJ6_9BURK</name>
<dbReference type="EMBL" id="JAVIZN010000003">
    <property type="protein sequence ID" value="MDR6208154.1"/>
    <property type="molecule type" value="Genomic_DNA"/>
</dbReference>
<evidence type="ECO:0000313" key="3">
    <source>
        <dbReference type="Proteomes" id="UP001245184"/>
    </source>
</evidence>
<evidence type="ECO:0000313" key="2">
    <source>
        <dbReference type="EMBL" id="MDR6208154.1"/>
    </source>
</evidence>
<dbReference type="AlphaFoldDB" id="A0ABD5CUJ6"/>
<feature type="transmembrane region" description="Helical" evidence="1">
    <location>
        <begin position="28"/>
        <end position="48"/>
    </location>
</feature>
<gene>
    <name evidence="2" type="ORF">QF025_006955</name>
</gene>
<reference evidence="2 3" key="1">
    <citation type="submission" date="2023-08" db="EMBL/GenBank/DDBJ databases">
        <title>Genome sequencing of plant associated microbes to promote plant fitness in Sorghum bicolor and Oryza sativa.</title>
        <authorList>
            <person name="Coleman-Derr D."/>
        </authorList>
    </citation>
    <scope>NUCLEOTIDE SEQUENCE [LARGE SCALE GENOMIC DNA]</scope>
    <source>
        <strain evidence="2 3">SLBN-33</strain>
    </source>
</reference>
<sequence length="206" mass="22776">MSGITNEKPDPLKRAPARDYVPQFTGRSAYGVFSVVVAVGIVLAWISTFNGPAVRIRHDYWRWAAPVGIPAAFIIAWRMQKALVGSWYKPRYSSQERQVGVGESWATGAIAAAVLVMFATGAFANVMNQVIGVSYVATYEVAGKYIERGKRTCYGLTIVNVDDPLDRFQFCIARSEQEATAVGEKLQVNGRRSKFVDQVLGYTRAR</sequence>
<keyword evidence="1" id="KW-1133">Transmembrane helix</keyword>
<organism evidence="2 3">
    <name type="scientific">Paraburkholderia graminis</name>
    <dbReference type="NCBI Taxonomy" id="60548"/>
    <lineage>
        <taxon>Bacteria</taxon>
        <taxon>Pseudomonadati</taxon>
        <taxon>Pseudomonadota</taxon>
        <taxon>Betaproteobacteria</taxon>
        <taxon>Burkholderiales</taxon>
        <taxon>Burkholderiaceae</taxon>
        <taxon>Paraburkholderia</taxon>
    </lineage>
</organism>
<evidence type="ECO:0000256" key="1">
    <source>
        <dbReference type="SAM" id="Phobius"/>
    </source>
</evidence>
<accession>A0ABD5CUJ6</accession>
<comment type="caution">
    <text evidence="2">The sequence shown here is derived from an EMBL/GenBank/DDBJ whole genome shotgun (WGS) entry which is preliminary data.</text>
</comment>
<dbReference type="Proteomes" id="UP001245184">
    <property type="component" value="Unassembled WGS sequence"/>
</dbReference>
<protein>
    <recommendedName>
        <fullName evidence="4">Transmembrane protein</fullName>
    </recommendedName>
</protein>
<keyword evidence="1" id="KW-0472">Membrane</keyword>
<evidence type="ECO:0008006" key="4">
    <source>
        <dbReference type="Google" id="ProtNLM"/>
    </source>
</evidence>
<keyword evidence="1" id="KW-0812">Transmembrane</keyword>
<feature type="transmembrane region" description="Helical" evidence="1">
    <location>
        <begin position="60"/>
        <end position="79"/>
    </location>
</feature>